<keyword evidence="2" id="KW-1185">Reference proteome</keyword>
<accession>A0ABV1EDY9</accession>
<reference evidence="1 2" key="1">
    <citation type="submission" date="2024-04" db="EMBL/GenBank/DDBJ databases">
        <title>Human intestinal bacterial collection.</title>
        <authorList>
            <person name="Pauvert C."/>
            <person name="Hitch T.C.A."/>
            <person name="Clavel T."/>
        </authorList>
    </citation>
    <scope>NUCLEOTIDE SEQUENCE [LARGE SCALE GENOMIC DNA]</scope>
    <source>
        <strain evidence="1 2">CLA-AA-H141</strain>
    </source>
</reference>
<sequence>MDKHIEKAMQLRSNAMCPNCAETIMMTYAEELGLSESQMKALGTNFGGGMKSGSTCGAVTGALMVLGALGISDPHIVGEFQRKMKENHNGMINCFDLLRANAQAGGQKKPHCDGMIKEAIELIEEYR</sequence>
<dbReference type="EMBL" id="JBBNFM010000001">
    <property type="protein sequence ID" value="MEQ2452788.1"/>
    <property type="molecule type" value="Genomic_DNA"/>
</dbReference>
<comment type="caution">
    <text evidence="1">The sequence shown here is derived from an EMBL/GenBank/DDBJ whole genome shotgun (WGS) entry which is preliminary data.</text>
</comment>
<dbReference type="Pfam" id="PF09719">
    <property type="entry name" value="C_GCAxxG_C_C"/>
    <property type="match status" value="1"/>
</dbReference>
<dbReference type="InterPro" id="IPR010181">
    <property type="entry name" value="CGCAxxGCC_motif"/>
</dbReference>
<gene>
    <name evidence="1" type="ORF">AAAT04_01815</name>
</gene>
<protein>
    <submittedName>
        <fullName evidence="1">C-GCAxxG-C-C family protein</fullName>
    </submittedName>
</protein>
<evidence type="ECO:0000313" key="1">
    <source>
        <dbReference type="EMBL" id="MEQ2452788.1"/>
    </source>
</evidence>
<evidence type="ECO:0000313" key="2">
    <source>
        <dbReference type="Proteomes" id="UP001482186"/>
    </source>
</evidence>
<proteinExistence type="predicted"/>
<dbReference type="NCBIfam" id="TIGR01909">
    <property type="entry name" value="C_GCAxxG_C_C"/>
    <property type="match status" value="1"/>
</dbReference>
<dbReference type="Proteomes" id="UP001482186">
    <property type="component" value="Unassembled WGS sequence"/>
</dbReference>
<dbReference type="RefSeq" id="WP_044944522.1">
    <property type="nucleotide sequence ID" value="NZ_JBBNFM010000001.1"/>
</dbReference>
<organism evidence="1 2">
    <name type="scientific">Coprococcus ammoniilyticus</name>
    <dbReference type="NCBI Taxonomy" id="2981785"/>
    <lineage>
        <taxon>Bacteria</taxon>
        <taxon>Bacillati</taxon>
        <taxon>Bacillota</taxon>
        <taxon>Clostridia</taxon>
        <taxon>Lachnospirales</taxon>
        <taxon>Lachnospiraceae</taxon>
        <taxon>Coprococcus</taxon>
    </lineage>
</organism>
<name>A0ABV1EDY9_9FIRM</name>